<dbReference type="AlphaFoldDB" id="A0A5B8UYN4"/>
<dbReference type="RefSeq" id="WP_147032702.1">
    <property type="nucleotide sequence ID" value="NZ_CP042436.1"/>
</dbReference>
<dbReference type="Pfam" id="PF14059">
    <property type="entry name" value="DUF4251"/>
    <property type="match status" value="1"/>
</dbReference>
<dbReference type="Gene3D" id="2.40.128.410">
    <property type="match status" value="1"/>
</dbReference>
<keyword evidence="3" id="KW-1185">Reference proteome</keyword>
<proteinExistence type="predicted"/>
<dbReference type="EMBL" id="CP042436">
    <property type="protein sequence ID" value="QEC64129.1"/>
    <property type="molecule type" value="Genomic_DNA"/>
</dbReference>
<protein>
    <submittedName>
        <fullName evidence="2">DUF4251 domain-containing protein</fullName>
    </submittedName>
</protein>
<gene>
    <name evidence="2" type="ORF">FRZ54_16610</name>
</gene>
<name>A0A5B8UYN4_9SPHI</name>
<evidence type="ECO:0000313" key="2">
    <source>
        <dbReference type="EMBL" id="QEC64129.1"/>
    </source>
</evidence>
<evidence type="ECO:0000313" key="3">
    <source>
        <dbReference type="Proteomes" id="UP000321479"/>
    </source>
</evidence>
<dbReference type="KEGG" id="mgin:FRZ54_16610"/>
<sequence length="156" mass="17176">MKSVKILLILLLGTSGVPVYAQSTKAEKAAALKFAILKSVDSIEYTFVTFQGGQTYHLQVTRDSLTSVLPFTGSSISGNGYVDQTANLNLRSLDFGYTVKALKKNGRQVTITLNDVDDINKITLEIYENGNATLIINSVRRSRMIYQGYLYPGRAN</sequence>
<organism evidence="2 3">
    <name type="scientific">Mucilaginibacter ginsenosidivorans</name>
    <dbReference type="NCBI Taxonomy" id="398053"/>
    <lineage>
        <taxon>Bacteria</taxon>
        <taxon>Pseudomonadati</taxon>
        <taxon>Bacteroidota</taxon>
        <taxon>Sphingobacteriia</taxon>
        <taxon>Sphingobacteriales</taxon>
        <taxon>Sphingobacteriaceae</taxon>
        <taxon>Mucilaginibacter</taxon>
    </lineage>
</organism>
<dbReference type="Proteomes" id="UP000321479">
    <property type="component" value="Chromosome"/>
</dbReference>
<dbReference type="OrthoDB" id="1097715at2"/>
<feature type="signal peptide" evidence="1">
    <location>
        <begin position="1"/>
        <end position="21"/>
    </location>
</feature>
<feature type="chain" id="PRO_5022838546" evidence="1">
    <location>
        <begin position="22"/>
        <end position="156"/>
    </location>
</feature>
<reference evidence="2 3" key="1">
    <citation type="journal article" date="2017" name="Curr. Microbiol.">
        <title>Mucilaginibacter ginsenosidivorans sp. nov., Isolated from Soil of Ginseng Field.</title>
        <authorList>
            <person name="Kim M.M."/>
            <person name="Siddiqi M.Z."/>
            <person name="Im W.T."/>
        </authorList>
    </citation>
    <scope>NUCLEOTIDE SEQUENCE [LARGE SCALE GENOMIC DNA]</scope>
    <source>
        <strain evidence="2 3">Gsoil 3017</strain>
    </source>
</reference>
<keyword evidence="1" id="KW-0732">Signal</keyword>
<dbReference type="InterPro" id="IPR025347">
    <property type="entry name" value="DUF4251"/>
</dbReference>
<evidence type="ECO:0000256" key="1">
    <source>
        <dbReference type="SAM" id="SignalP"/>
    </source>
</evidence>
<accession>A0A5B8UYN4</accession>